<proteinExistence type="predicted"/>
<gene>
    <name evidence="2" type="ORF">GQF42_07260</name>
</gene>
<reference evidence="2 3" key="1">
    <citation type="submission" date="2019-12" db="EMBL/GenBank/DDBJ databases">
        <title>Streptomyces sp. strain T44 isolated from rhizosphere soil of Broussonetia papyrifera.</title>
        <authorList>
            <person name="Mo P."/>
        </authorList>
    </citation>
    <scope>NUCLEOTIDE SEQUENCE [LARGE SCALE GENOMIC DNA]</scope>
    <source>
        <strain evidence="2 3">T44</strain>
    </source>
</reference>
<dbReference type="InterPro" id="IPR027417">
    <property type="entry name" value="P-loop_NTPase"/>
</dbReference>
<feature type="region of interest" description="Disordered" evidence="1">
    <location>
        <begin position="146"/>
        <end position="200"/>
    </location>
</feature>
<evidence type="ECO:0000256" key="1">
    <source>
        <dbReference type="SAM" id="MobiDB-lite"/>
    </source>
</evidence>
<evidence type="ECO:0000313" key="2">
    <source>
        <dbReference type="EMBL" id="QHA03102.1"/>
    </source>
</evidence>
<dbReference type="RefSeq" id="WP_158918763.1">
    <property type="nucleotide sequence ID" value="NZ_CP047020.1"/>
</dbReference>
<name>A0A6I6MUJ3_9ACTN</name>
<feature type="compositionally biased region" description="Pro residues" evidence="1">
    <location>
        <begin position="191"/>
        <end position="200"/>
    </location>
</feature>
<evidence type="ECO:0000313" key="3">
    <source>
        <dbReference type="Proteomes" id="UP000436138"/>
    </source>
</evidence>
<dbReference type="EMBL" id="CP047020">
    <property type="protein sequence ID" value="QHA03102.1"/>
    <property type="molecule type" value="Genomic_DNA"/>
</dbReference>
<organism evidence="2 3">
    <name type="scientific">Streptomyces broussonetiae</name>
    <dbReference type="NCBI Taxonomy" id="2686304"/>
    <lineage>
        <taxon>Bacteria</taxon>
        <taxon>Bacillati</taxon>
        <taxon>Actinomycetota</taxon>
        <taxon>Actinomycetes</taxon>
        <taxon>Kitasatosporales</taxon>
        <taxon>Streptomycetaceae</taxon>
        <taxon>Streptomyces</taxon>
    </lineage>
</organism>
<dbReference type="KEGG" id="sbro:GQF42_07260"/>
<feature type="region of interest" description="Disordered" evidence="1">
    <location>
        <begin position="1"/>
        <end position="20"/>
    </location>
</feature>
<sequence>MPVPPGAQPDRLLAPTGTFSNRGAELDRLDTVCGEPGRVALAGLPGVGRTAIACRWADKERDRFPDGLFSVDRAAPRDESAVGAAMGPAETSQALASILWALLGSDAHVCERFEEPGRQYETHSRGRHMPVLIDNVTLAAQVRALAPAGRSTTSSPPGRSGTPRPPRVRHRPEGWCGETVLAEGVSRARRPGPPSPSAGS</sequence>
<evidence type="ECO:0008006" key="4">
    <source>
        <dbReference type="Google" id="ProtNLM"/>
    </source>
</evidence>
<keyword evidence="3" id="KW-1185">Reference proteome</keyword>
<dbReference type="Proteomes" id="UP000436138">
    <property type="component" value="Chromosome"/>
</dbReference>
<dbReference type="Gene3D" id="3.40.50.300">
    <property type="entry name" value="P-loop containing nucleotide triphosphate hydrolases"/>
    <property type="match status" value="1"/>
</dbReference>
<feature type="compositionally biased region" description="Low complexity" evidence="1">
    <location>
        <begin position="149"/>
        <end position="162"/>
    </location>
</feature>
<accession>A0A6I6MUJ3</accession>
<dbReference type="AlphaFoldDB" id="A0A6I6MUJ3"/>
<protein>
    <recommendedName>
        <fullName evidence="4">NB-ARC domain-containing protein</fullName>
    </recommendedName>
</protein>